<comment type="function">
    <text evidence="15 18">Cytochrome c oxidase is the component of the respiratory chain that catalyzes the reduction of oxygen to water. Subunits 1-3 form the functional core of the enzyme complex. CO I is the catalytic subunit of the enzyme. Electrons originating in cytochrome c are transferred via the copper A center of subunit 2 and heme A of subunit 1 to the bimetallic center formed by heme A3 and copper B.</text>
</comment>
<keyword evidence="4 17" id="KW-0813">Transport</keyword>
<dbReference type="Proteomes" id="UP001257627">
    <property type="component" value="Unassembled WGS sequence"/>
</dbReference>
<dbReference type="InterPro" id="IPR023616">
    <property type="entry name" value="Cyt_c_oxase-like_su1_dom"/>
</dbReference>
<organism evidence="21 22">
    <name type="scientific">Streptomyces mirabilis</name>
    <dbReference type="NCBI Taxonomy" id="68239"/>
    <lineage>
        <taxon>Bacteria</taxon>
        <taxon>Bacillati</taxon>
        <taxon>Actinomycetota</taxon>
        <taxon>Actinomycetes</taxon>
        <taxon>Kitasatosporales</taxon>
        <taxon>Streptomycetaceae</taxon>
        <taxon>Streptomyces</taxon>
    </lineage>
</organism>
<dbReference type="CDD" id="cd01662">
    <property type="entry name" value="Ubiquinol_Oxidase_I"/>
    <property type="match status" value="1"/>
</dbReference>
<keyword evidence="22" id="KW-1185">Reference proteome</keyword>
<dbReference type="GeneID" id="93996876"/>
<dbReference type="Pfam" id="PF00115">
    <property type="entry name" value="COX1"/>
    <property type="match status" value="1"/>
</dbReference>
<evidence type="ECO:0000256" key="14">
    <source>
        <dbReference type="ARBA" id="ARBA00023136"/>
    </source>
</evidence>
<dbReference type="PROSITE" id="PS00077">
    <property type="entry name" value="COX1_CUB"/>
    <property type="match status" value="1"/>
</dbReference>
<keyword evidence="7 17" id="KW-0812">Transmembrane</keyword>
<feature type="transmembrane region" description="Helical" evidence="18">
    <location>
        <begin position="285"/>
        <end position="306"/>
    </location>
</feature>
<evidence type="ECO:0000256" key="8">
    <source>
        <dbReference type="ARBA" id="ARBA00022723"/>
    </source>
</evidence>
<keyword evidence="18" id="KW-1003">Cell membrane</keyword>
<feature type="transmembrane region" description="Helical" evidence="18">
    <location>
        <begin position="387"/>
        <end position="413"/>
    </location>
</feature>
<evidence type="ECO:0000256" key="6">
    <source>
        <dbReference type="ARBA" id="ARBA00022660"/>
    </source>
</evidence>
<gene>
    <name evidence="21" type="primary">ctaD</name>
    <name evidence="21" type="ORF">PU648_40250</name>
</gene>
<dbReference type="PANTHER" id="PTHR10422:SF18">
    <property type="entry name" value="CYTOCHROME C OXIDASE SUBUNIT 1"/>
    <property type="match status" value="1"/>
</dbReference>
<comment type="subcellular location">
    <subcellularLocation>
        <location evidence="18">Cell membrane</location>
        <topology evidence="18">Multi-pass membrane protein</topology>
    </subcellularLocation>
    <subcellularLocation>
        <location evidence="1">Membrane</location>
        <topology evidence="1">Multi-pass membrane protein</topology>
    </subcellularLocation>
</comment>
<keyword evidence="6 17" id="KW-0679">Respiratory chain</keyword>
<evidence type="ECO:0000256" key="4">
    <source>
        <dbReference type="ARBA" id="ARBA00022448"/>
    </source>
</evidence>
<keyword evidence="8 18" id="KW-0479">Metal-binding</keyword>
<dbReference type="EC" id="7.1.1.9" evidence="18"/>
<feature type="transmembrane region" description="Helical" evidence="18">
    <location>
        <begin position="249"/>
        <end position="273"/>
    </location>
</feature>
<feature type="transmembrane region" description="Helical" evidence="18">
    <location>
        <begin position="425"/>
        <end position="447"/>
    </location>
</feature>
<feature type="transmembrane region" description="Helical" evidence="18">
    <location>
        <begin position="467"/>
        <end position="491"/>
    </location>
</feature>
<feature type="transmembrane region" description="Helical" evidence="18">
    <location>
        <begin position="38"/>
        <end position="57"/>
    </location>
</feature>
<evidence type="ECO:0000256" key="10">
    <source>
        <dbReference type="ARBA" id="ARBA00022982"/>
    </source>
</evidence>
<evidence type="ECO:0000313" key="22">
    <source>
        <dbReference type="Proteomes" id="UP001257627"/>
    </source>
</evidence>
<evidence type="ECO:0000256" key="19">
    <source>
        <dbReference type="SAM" id="MobiDB-lite"/>
    </source>
</evidence>
<proteinExistence type="inferred from homology"/>
<evidence type="ECO:0000256" key="3">
    <source>
        <dbReference type="ARBA" id="ARBA00009578"/>
    </source>
</evidence>
<dbReference type="PROSITE" id="PS50855">
    <property type="entry name" value="COX1"/>
    <property type="match status" value="1"/>
</dbReference>
<reference evidence="21 22" key="1">
    <citation type="submission" date="2023-02" db="EMBL/GenBank/DDBJ databases">
        <authorList>
            <person name="Maleckis M."/>
        </authorList>
    </citation>
    <scope>NUCLEOTIDE SEQUENCE [LARGE SCALE GENOMIC DNA]</scope>
    <source>
        <strain evidence="21 22">P8-A2</strain>
    </source>
</reference>
<evidence type="ECO:0000256" key="9">
    <source>
        <dbReference type="ARBA" id="ARBA00022967"/>
    </source>
</evidence>
<comment type="pathway">
    <text evidence="2 18">Energy metabolism; oxidative phosphorylation.</text>
</comment>
<feature type="transmembrane region" description="Helical" evidence="18">
    <location>
        <begin position="119"/>
        <end position="137"/>
    </location>
</feature>
<dbReference type="SUPFAM" id="SSF81442">
    <property type="entry name" value="Cytochrome c oxidase subunit I-like"/>
    <property type="match status" value="1"/>
</dbReference>
<keyword evidence="10 17" id="KW-0249">Electron transport</keyword>
<keyword evidence="5 17" id="KW-0349">Heme</keyword>
<keyword evidence="11 18" id="KW-1133">Transmembrane helix</keyword>
<feature type="transmembrane region" description="Helical" evidence="18">
    <location>
        <begin position="165"/>
        <end position="191"/>
    </location>
</feature>
<evidence type="ECO:0000256" key="5">
    <source>
        <dbReference type="ARBA" id="ARBA00022617"/>
    </source>
</evidence>
<evidence type="ECO:0000256" key="13">
    <source>
        <dbReference type="ARBA" id="ARBA00023008"/>
    </source>
</evidence>
<evidence type="ECO:0000256" key="2">
    <source>
        <dbReference type="ARBA" id="ARBA00004673"/>
    </source>
</evidence>
<evidence type="ECO:0000256" key="1">
    <source>
        <dbReference type="ARBA" id="ARBA00004141"/>
    </source>
</evidence>
<keyword evidence="9" id="KW-1278">Translocase</keyword>
<dbReference type="InterPro" id="IPR000883">
    <property type="entry name" value="Cyt_C_Oxase_1"/>
</dbReference>
<evidence type="ECO:0000256" key="12">
    <source>
        <dbReference type="ARBA" id="ARBA00023004"/>
    </source>
</evidence>
<feature type="region of interest" description="Disordered" evidence="19">
    <location>
        <begin position="543"/>
        <end position="564"/>
    </location>
</feature>
<name>A0ABU3UX22_9ACTN</name>
<dbReference type="PANTHER" id="PTHR10422">
    <property type="entry name" value="CYTOCHROME C OXIDASE SUBUNIT 1"/>
    <property type="match status" value="1"/>
</dbReference>
<keyword evidence="13 18" id="KW-0186">Copper</keyword>
<dbReference type="InterPro" id="IPR014241">
    <property type="entry name" value="Cyt_c_oxidase_su1_bac"/>
</dbReference>
<evidence type="ECO:0000256" key="7">
    <source>
        <dbReference type="ARBA" id="ARBA00022692"/>
    </source>
</evidence>
<evidence type="ECO:0000256" key="15">
    <source>
        <dbReference type="ARBA" id="ARBA00025218"/>
    </source>
</evidence>
<dbReference type="EMBL" id="JARAKF010000001">
    <property type="protein sequence ID" value="MDU8998487.1"/>
    <property type="molecule type" value="Genomic_DNA"/>
</dbReference>
<evidence type="ECO:0000313" key="21">
    <source>
        <dbReference type="EMBL" id="MDU8998487.1"/>
    </source>
</evidence>
<dbReference type="PRINTS" id="PR01165">
    <property type="entry name" value="CYCOXIDASEI"/>
</dbReference>
<evidence type="ECO:0000259" key="20">
    <source>
        <dbReference type="PROSITE" id="PS50855"/>
    </source>
</evidence>
<feature type="transmembrane region" description="Helical" evidence="18">
    <location>
        <begin position="203"/>
        <end position="229"/>
    </location>
</feature>
<dbReference type="NCBIfam" id="TIGR02891">
    <property type="entry name" value="CtaD_CoxA"/>
    <property type="match status" value="1"/>
</dbReference>
<feature type="transmembrane region" description="Helical" evidence="18">
    <location>
        <begin position="312"/>
        <end position="334"/>
    </location>
</feature>
<evidence type="ECO:0000256" key="16">
    <source>
        <dbReference type="ARBA" id="ARBA00047816"/>
    </source>
</evidence>
<evidence type="ECO:0000256" key="18">
    <source>
        <dbReference type="RuleBase" id="RU363061"/>
    </source>
</evidence>
<keyword evidence="12 18" id="KW-0408">Iron</keyword>
<accession>A0ABU3UX22</accession>
<evidence type="ECO:0000256" key="11">
    <source>
        <dbReference type="ARBA" id="ARBA00022989"/>
    </source>
</evidence>
<dbReference type="InterPro" id="IPR036927">
    <property type="entry name" value="Cyt_c_oxase-like_su1_sf"/>
</dbReference>
<comment type="similarity">
    <text evidence="3 17">Belongs to the heme-copper respiratory oxidase family.</text>
</comment>
<dbReference type="InterPro" id="IPR023615">
    <property type="entry name" value="Cyt_c_Oxase_su1_BS"/>
</dbReference>
<dbReference type="Gene3D" id="1.20.210.10">
    <property type="entry name" value="Cytochrome c oxidase-like, subunit I domain"/>
    <property type="match status" value="1"/>
</dbReference>
<protein>
    <recommendedName>
        <fullName evidence="18">Cytochrome c oxidase subunit 1</fullName>
        <ecNumber evidence="18">7.1.1.9</ecNumber>
    </recommendedName>
</protein>
<keyword evidence="14 18" id="KW-0472">Membrane</keyword>
<evidence type="ECO:0000256" key="17">
    <source>
        <dbReference type="RuleBase" id="RU000370"/>
    </source>
</evidence>
<comment type="catalytic activity">
    <reaction evidence="16 18">
        <text>4 Fe(II)-[cytochrome c] + O2 + 8 H(+)(in) = 4 Fe(III)-[cytochrome c] + 2 H2O + 4 H(+)(out)</text>
        <dbReference type="Rhea" id="RHEA:11436"/>
        <dbReference type="Rhea" id="RHEA-COMP:10350"/>
        <dbReference type="Rhea" id="RHEA-COMP:14399"/>
        <dbReference type="ChEBI" id="CHEBI:15377"/>
        <dbReference type="ChEBI" id="CHEBI:15378"/>
        <dbReference type="ChEBI" id="CHEBI:15379"/>
        <dbReference type="ChEBI" id="CHEBI:29033"/>
        <dbReference type="ChEBI" id="CHEBI:29034"/>
        <dbReference type="EC" id="7.1.1.9"/>
    </reaction>
</comment>
<feature type="transmembrane region" description="Helical" evidence="18">
    <location>
        <begin position="355"/>
        <end position="375"/>
    </location>
</feature>
<comment type="caution">
    <text evidence="21">The sequence shown here is derived from an EMBL/GenBank/DDBJ whole genome shotgun (WGS) entry which is preliminary data.</text>
</comment>
<dbReference type="RefSeq" id="WP_060902258.1">
    <property type="nucleotide sequence ID" value="NZ_CP107955.1"/>
</dbReference>
<feature type="domain" description="Cytochrome oxidase subunit I profile" evidence="20">
    <location>
        <begin position="26"/>
        <end position="532"/>
    </location>
</feature>
<sequence length="564" mass="62550">MGTETAHATARPVYRRRRPGRLAVDWLTTTDHKKIGHLYLITSFAFFLIGGLMALVMRAELARPGLQIVDNNQFNQLFTLHGTIMLLLFATPTFAGFANEIMPLQIGSPDVAFPRLNMLSYWFFLFGGLIVLGSLMVPDGPASFGWFAYAPLNSLEHSPNIGADMWIMGLALTGFGTILGAVNFITTIVGMRAPGMTMFRLPIFTWNILFTSILVLFAFPVLAAALLVLEADRRFGSVVFEAANGGALLWQHLFWFFGHPEVYIIALPFFGIITEILPVFSRKPVFGYLTLVAATMAITGLSIVVWAHHMFATGAVLLPFFSFMSFMIAVPTGVKFFNWSGTMIKGSLSFETPMLWAIGFLVSFLFGGLTGVILASPPMDFEVTDSYFVVAHFHYVVFGTVVFATFGGFYFWWPKFTGKMLDERLGKIHFWTLFVGFHTTFLVQHWLGAEGMPRRYADYLAADGFTALNTVSTIGAFLLGMSTLPFLYNVWKTSRYGTKVEVDDPWGFGRSLEWATSCPPPRHNFVTLPRIRSESPAFDLHHPQYGAIPQESAPAPGTAGPGPS</sequence>
<feature type="transmembrane region" description="Helical" evidence="18">
    <location>
        <begin position="77"/>
        <end position="98"/>
    </location>
</feature>